<reference evidence="1 2" key="1">
    <citation type="submission" date="2020-08" db="EMBL/GenBank/DDBJ databases">
        <title>Genomic Encyclopedia of Type Strains, Phase IV (KMG-V): Genome sequencing to study the core and pangenomes of soil and plant-associated prokaryotes.</title>
        <authorList>
            <person name="Whitman W."/>
        </authorList>
    </citation>
    <scope>NUCLEOTIDE SEQUENCE [LARGE SCALE GENOMIC DNA]</scope>
    <source>
        <strain evidence="1 2">ANJLi2</strain>
    </source>
</reference>
<organism evidence="1 2">
    <name type="scientific">Mucilaginibacter lappiensis</name>
    <dbReference type="NCBI Taxonomy" id="354630"/>
    <lineage>
        <taxon>Bacteria</taxon>
        <taxon>Pseudomonadati</taxon>
        <taxon>Bacteroidota</taxon>
        <taxon>Sphingobacteriia</taxon>
        <taxon>Sphingobacteriales</taxon>
        <taxon>Sphingobacteriaceae</taxon>
        <taxon>Mucilaginibacter</taxon>
    </lineage>
</organism>
<dbReference type="EMBL" id="JACHCB010000005">
    <property type="protein sequence ID" value="MBB6109743.1"/>
    <property type="molecule type" value="Genomic_DNA"/>
</dbReference>
<comment type="caution">
    <text evidence="1">The sequence shown here is derived from an EMBL/GenBank/DDBJ whole genome shotgun (WGS) entry which is preliminary data.</text>
</comment>
<proteinExistence type="predicted"/>
<dbReference type="Proteomes" id="UP000541583">
    <property type="component" value="Unassembled WGS sequence"/>
</dbReference>
<gene>
    <name evidence="1" type="ORF">HDF23_002492</name>
</gene>
<accession>A0ABR6PIY9</accession>
<dbReference type="RefSeq" id="WP_076373523.1">
    <property type="nucleotide sequence ID" value="NZ_FTMG01000005.1"/>
</dbReference>
<name>A0ABR6PIY9_9SPHI</name>
<evidence type="ECO:0000313" key="1">
    <source>
        <dbReference type="EMBL" id="MBB6109743.1"/>
    </source>
</evidence>
<evidence type="ECO:0000313" key="2">
    <source>
        <dbReference type="Proteomes" id="UP000541583"/>
    </source>
</evidence>
<sequence length="139" mass="15606">MKLSTVAKVLAKNSPEQYREAVKLCQPMLSQPSIIPAIHERIKETYPELDRTDESILFAATVYTAYAPACLLASGVDRAPNGIRQTMCKVMGWNDAPVVNYYCDLSRAYIKGPKFKEKVANILLGFQQFSVKSNQIELF</sequence>
<protein>
    <submittedName>
        <fullName evidence="1">Uncharacterized protein</fullName>
    </submittedName>
</protein>
<keyword evidence="2" id="KW-1185">Reference proteome</keyword>